<keyword evidence="1" id="KW-0732">Signal</keyword>
<dbReference type="InterPro" id="IPR005135">
    <property type="entry name" value="Endo/exonuclease/phosphatase"/>
</dbReference>
<dbReference type="Pfam" id="PF03372">
    <property type="entry name" value="Exo_endo_phos"/>
    <property type="match status" value="1"/>
</dbReference>
<dbReference type="PROSITE" id="PS51318">
    <property type="entry name" value="TAT"/>
    <property type="match status" value="1"/>
</dbReference>
<dbReference type="InterPro" id="IPR006311">
    <property type="entry name" value="TAT_signal"/>
</dbReference>
<dbReference type="InterPro" id="IPR050410">
    <property type="entry name" value="CCR4/nocturin_mRNA_transcr"/>
</dbReference>
<dbReference type="CDD" id="cd09083">
    <property type="entry name" value="EEP-1"/>
    <property type="match status" value="1"/>
</dbReference>
<dbReference type="PANTHER" id="PTHR12121">
    <property type="entry name" value="CARBON CATABOLITE REPRESSOR PROTEIN 4"/>
    <property type="match status" value="1"/>
</dbReference>
<evidence type="ECO:0000313" key="3">
    <source>
        <dbReference type="EMBL" id="MFC5298575.1"/>
    </source>
</evidence>
<feature type="chain" id="PRO_5046281004" evidence="1">
    <location>
        <begin position="34"/>
        <end position="319"/>
    </location>
</feature>
<dbReference type="PANTHER" id="PTHR12121:SF36">
    <property type="entry name" value="ENDONUCLEASE_EXONUCLEASE_PHOSPHATASE DOMAIN-CONTAINING PROTEIN"/>
    <property type="match status" value="1"/>
</dbReference>
<keyword evidence="4" id="KW-1185">Reference proteome</keyword>
<comment type="caution">
    <text evidence="3">The sequence shown here is derived from an EMBL/GenBank/DDBJ whole genome shotgun (WGS) entry which is preliminary data.</text>
</comment>
<organism evidence="3 4">
    <name type="scientific">Brachybacterium tyrofermentans</name>
    <dbReference type="NCBI Taxonomy" id="47848"/>
    <lineage>
        <taxon>Bacteria</taxon>
        <taxon>Bacillati</taxon>
        <taxon>Actinomycetota</taxon>
        <taxon>Actinomycetes</taxon>
        <taxon>Micrococcales</taxon>
        <taxon>Dermabacteraceae</taxon>
        <taxon>Brachybacterium</taxon>
    </lineage>
</organism>
<sequence>MSSSLNRRTLFATTVAVGTAAAAAAALAAPASAAPARPSGAGGGRALIGRAKRDQLHVMTFNIRMENEANTEPGEPDHWSDREPLLIALLEREQPTLLGIQEGKHGQLGAIDEALPRHRMVGYGRQGGSKDEYSAIYYDTTRLEVLSWDQFWLSDTPDEIGSATWGNSVTRIVVWARLRDKASGTEFAFINTHFDHQSEPARIKSGEAMIDLFEGGELDELPTIVTGDFNSVAHDSGAYTTLVTDGPTRDTWDVAEEQVTPAWGTFPGYDDPVDGGTRIDWVLVTEEFTTDKAAINVWRDEVGAYPSDHAPVQALISLP</sequence>
<dbReference type="Proteomes" id="UP001595937">
    <property type="component" value="Unassembled WGS sequence"/>
</dbReference>
<dbReference type="GO" id="GO:0004519">
    <property type="term" value="F:endonuclease activity"/>
    <property type="evidence" value="ECO:0007669"/>
    <property type="project" value="UniProtKB-KW"/>
</dbReference>
<accession>A0ABW0FIW2</accession>
<evidence type="ECO:0000313" key="4">
    <source>
        <dbReference type="Proteomes" id="UP001595937"/>
    </source>
</evidence>
<gene>
    <name evidence="3" type="ORF">ACFPK8_13750</name>
</gene>
<name>A0ABW0FIW2_9MICO</name>
<dbReference type="RefSeq" id="WP_193117491.1">
    <property type="nucleotide sequence ID" value="NZ_BAAAIR010000102.1"/>
</dbReference>
<dbReference type="InterPro" id="IPR036691">
    <property type="entry name" value="Endo/exonu/phosph_ase_sf"/>
</dbReference>
<reference evidence="4" key="1">
    <citation type="journal article" date="2019" name="Int. J. Syst. Evol. Microbiol.">
        <title>The Global Catalogue of Microorganisms (GCM) 10K type strain sequencing project: providing services to taxonomists for standard genome sequencing and annotation.</title>
        <authorList>
            <consortium name="The Broad Institute Genomics Platform"/>
            <consortium name="The Broad Institute Genome Sequencing Center for Infectious Disease"/>
            <person name="Wu L."/>
            <person name="Ma J."/>
        </authorList>
    </citation>
    <scope>NUCLEOTIDE SEQUENCE [LARGE SCALE GENOMIC DNA]</scope>
    <source>
        <strain evidence="4">CGMCC 1.16455</strain>
    </source>
</reference>
<dbReference type="Gene3D" id="3.60.10.10">
    <property type="entry name" value="Endonuclease/exonuclease/phosphatase"/>
    <property type="match status" value="1"/>
</dbReference>
<feature type="domain" description="Endonuclease/exonuclease/phosphatase" evidence="2">
    <location>
        <begin position="59"/>
        <end position="309"/>
    </location>
</feature>
<dbReference type="GeneID" id="303299275"/>
<evidence type="ECO:0000259" key="2">
    <source>
        <dbReference type="Pfam" id="PF03372"/>
    </source>
</evidence>
<evidence type="ECO:0000256" key="1">
    <source>
        <dbReference type="SAM" id="SignalP"/>
    </source>
</evidence>
<feature type="signal peptide" evidence="1">
    <location>
        <begin position="1"/>
        <end position="33"/>
    </location>
</feature>
<dbReference type="EMBL" id="JBHSLN010000074">
    <property type="protein sequence ID" value="MFC5298575.1"/>
    <property type="molecule type" value="Genomic_DNA"/>
</dbReference>
<dbReference type="SUPFAM" id="SSF56219">
    <property type="entry name" value="DNase I-like"/>
    <property type="match status" value="1"/>
</dbReference>
<keyword evidence="3" id="KW-0540">Nuclease</keyword>
<proteinExistence type="predicted"/>
<keyword evidence="3" id="KW-0255">Endonuclease</keyword>
<keyword evidence="3" id="KW-0378">Hydrolase</keyword>
<protein>
    <submittedName>
        <fullName evidence="3">Endonuclease/exonuclease/phosphatase family protein</fullName>
    </submittedName>
</protein>